<evidence type="ECO:0000313" key="5">
    <source>
        <dbReference type="EMBL" id="CAB4015067.1"/>
    </source>
</evidence>
<evidence type="ECO:0000256" key="3">
    <source>
        <dbReference type="ARBA" id="ARBA00022989"/>
    </source>
</evidence>
<evidence type="ECO:0000313" key="6">
    <source>
        <dbReference type="Proteomes" id="UP001152795"/>
    </source>
</evidence>
<comment type="caution">
    <text evidence="5">The sequence shown here is derived from an EMBL/GenBank/DDBJ whole genome shotgun (WGS) entry which is preliminary data.</text>
</comment>
<keyword evidence="6" id="KW-1185">Reference proteome</keyword>
<protein>
    <submittedName>
        <fullName evidence="5">Organic cation transporter -like</fullName>
    </submittedName>
</protein>
<keyword evidence="2" id="KW-0812">Transmembrane</keyword>
<accession>A0A6S7ICH9</accession>
<dbReference type="PROSITE" id="PS50850">
    <property type="entry name" value="MFS"/>
    <property type="match status" value="1"/>
</dbReference>
<dbReference type="InterPro" id="IPR020846">
    <property type="entry name" value="MFS_dom"/>
</dbReference>
<reference evidence="5" key="1">
    <citation type="submission" date="2020-04" db="EMBL/GenBank/DDBJ databases">
        <authorList>
            <person name="Alioto T."/>
            <person name="Alioto T."/>
            <person name="Gomez Garrido J."/>
        </authorList>
    </citation>
    <scope>NUCLEOTIDE SEQUENCE</scope>
    <source>
        <strain evidence="5">A484AB</strain>
    </source>
</reference>
<dbReference type="OrthoDB" id="5296287at2759"/>
<dbReference type="Pfam" id="PF00083">
    <property type="entry name" value="Sugar_tr"/>
    <property type="match status" value="1"/>
</dbReference>
<dbReference type="SUPFAM" id="SSF103473">
    <property type="entry name" value="MFS general substrate transporter"/>
    <property type="match status" value="1"/>
</dbReference>
<dbReference type="Proteomes" id="UP001152795">
    <property type="component" value="Unassembled WGS sequence"/>
</dbReference>
<dbReference type="GO" id="GO:0016020">
    <property type="term" value="C:membrane"/>
    <property type="evidence" value="ECO:0007669"/>
    <property type="project" value="UniProtKB-SubCell"/>
</dbReference>
<keyword evidence="4" id="KW-0472">Membrane</keyword>
<dbReference type="EMBL" id="CACRXK020008564">
    <property type="protein sequence ID" value="CAB4015067.1"/>
    <property type="molecule type" value="Genomic_DNA"/>
</dbReference>
<name>A0A6S7ICH9_PARCT</name>
<keyword evidence="3" id="KW-1133">Transmembrane helix</keyword>
<comment type="subcellular location">
    <subcellularLocation>
        <location evidence="1">Membrane</location>
        <topology evidence="1">Multi-pass membrane protein</topology>
    </subcellularLocation>
</comment>
<dbReference type="InterPro" id="IPR036259">
    <property type="entry name" value="MFS_trans_sf"/>
</dbReference>
<dbReference type="AlphaFoldDB" id="A0A6S7ICH9"/>
<evidence type="ECO:0000256" key="1">
    <source>
        <dbReference type="ARBA" id="ARBA00004141"/>
    </source>
</evidence>
<dbReference type="InterPro" id="IPR005828">
    <property type="entry name" value="MFS_sugar_transport-like"/>
</dbReference>
<gene>
    <name evidence="5" type="ORF">PACLA_8A041230</name>
</gene>
<evidence type="ECO:0000256" key="4">
    <source>
        <dbReference type="ARBA" id="ARBA00023136"/>
    </source>
</evidence>
<dbReference type="GO" id="GO:0022857">
    <property type="term" value="F:transmembrane transporter activity"/>
    <property type="evidence" value="ECO:0007669"/>
    <property type="project" value="InterPro"/>
</dbReference>
<dbReference type="PANTHER" id="PTHR24064">
    <property type="entry name" value="SOLUTE CARRIER FAMILY 22 MEMBER"/>
    <property type="match status" value="1"/>
</dbReference>
<proteinExistence type="predicted"/>
<sequence length="443" mass="50329">MTTDTLTNSLGKPGKFQVLLYLYISGNVILGCWNHVGMAFIGAKTKHHCTVANSTNVSRLVPLITKNGKPEWDGCHLFDGYNTSEKIPCPNGWTYNLPEGETTIISEWDLVCENAYKVNLATTMYFVGVMLGTLVFGTLSDKFGRRPVFLFTMFCPFVLGLFLFFIKNYIAFVVLRFFLGFVILGLQMASFTIVIEIFATQYRTFAGIGFGYPWAIGIMAFSLFSYLIKDWHYIQLMSTTIGLFQIGLVWCFPESIRWLLINNRVDQAETVVRNISTFNKIPFPQEIFDKTVNEINVQKTEVNRSDIKSYTIVDIFRSSVLRKRSLIMMVIWFSTSMGYYGLTLNIASLAGNKYLNFFISGALEIIIITATMFVLNRFGRRRPLCVYYFIGGTALIIAGALPKSNSKIFDVTLTYSQMTVYSLFRLYTSFSSRLPFPTSVLTM</sequence>
<organism evidence="5 6">
    <name type="scientific">Paramuricea clavata</name>
    <name type="common">Red gorgonian</name>
    <name type="synonym">Violescent sea-whip</name>
    <dbReference type="NCBI Taxonomy" id="317549"/>
    <lineage>
        <taxon>Eukaryota</taxon>
        <taxon>Metazoa</taxon>
        <taxon>Cnidaria</taxon>
        <taxon>Anthozoa</taxon>
        <taxon>Octocorallia</taxon>
        <taxon>Malacalcyonacea</taxon>
        <taxon>Plexauridae</taxon>
        <taxon>Paramuricea</taxon>
    </lineage>
</organism>
<evidence type="ECO:0000256" key="2">
    <source>
        <dbReference type="ARBA" id="ARBA00022692"/>
    </source>
</evidence>
<dbReference type="Gene3D" id="1.20.1250.20">
    <property type="entry name" value="MFS general substrate transporter like domains"/>
    <property type="match status" value="1"/>
</dbReference>